<dbReference type="EMBL" id="JBHULN010000016">
    <property type="protein sequence ID" value="MFD2573281.1"/>
    <property type="molecule type" value="Genomic_DNA"/>
</dbReference>
<feature type="region of interest" description="Disordered" evidence="1">
    <location>
        <begin position="22"/>
        <end position="58"/>
    </location>
</feature>
<comment type="caution">
    <text evidence="2">The sequence shown here is derived from an EMBL/GenBank/DDBJ whole genome shotgun (WGS) entry which is preliminary data.</text>
</comment>
<reference evidence="3" key="1">
    <citation type="journal article" date="2019" name="Int. J. Syst. Evol. Microbiol.">
        <title>The Global Catalogue of Microorganisms (GCM) 10K type strain sequencing project: providing services to taxonomists for standard genome sequencing and annotation.</title>
        <authorList>
            <consortium name="The Broad Institute Genomics Platform"/>
            <consortium name="The Broad Institute Genome Sequencing Center for Infectious Disease"/>
            <person name="Wu L."/>
            <person name="Ma J."/>
        </authorList>
    </citation>
    <scope>NUCLEOTIDE SEQUENCE [LARGE SCALE GENOMIC DNA]</scope>
    <source>
        <strain evidence="3">KCTC 42805</strain>
    </source>
</reference>
<evidence type="ECO:0000256" key="1">
    <source>
        <dbReference type="SAM" id="MobiDB-lite"/>
    </source>
</evidence>
<protein>
    <submittedName>
        <fullName evidence="2">Uncharacterized protein</fullName>
    </submittedName>
</protein>
<name>A0ABW5MA65_9BACT</name>
<keyword evidence="3" id="KW-1185">Reference proteome</keyword>
<dbReference type="Proteomes" id="UP001597469">
    <property type="component" value="Unassembled WGS sequence"/>
</dbReference>
<sequence>MKALLAFLADLFGPYPPHLAPLIDESQDDTGYDPPIAKCSQPFDELLTDQNPETSHNG</sequence>
<evidence type="ECO:0000313" key="2">
    <source>
        <dbReference type="EMBL" id="MFD2573281.1"/>
    </source>
</evidence>
<proteinExistence type="predicted"/>
<gene>
    <name evidence="2" type="ORF">ACFSUS_21750</name>
</gene>
<evidence type="ECO:0000313" key="3">
    <source>
        <dbReference type="Proteomes" id="UP001597469"/>
    </source>
</evidence>
<feature type="compositionally biased region" description="Polar residues" evidence="1">
    <location>
        <begin position="48"/>
        <end position="58"/>
    </location>
</feature>
<dbReference type="RefSeq" id="WP_381525877.1">
    <property type="nucleotide sequence ID" value="NZ_JBHULN010000016.1"/>
</dbReference>
<accession>A0ABW5MA65</accession>
<organism evidence="2 3">
    <name type="scientific">Spirosoma soli</name>
    <dbReference type="NCBI Taxonomy" id="1770529"/>
    <lineage>
        <taxon>Bacteria</taxon>
        <taxon>Pseudomonadati</taxon>
        <taxon>Bacteroidota</taxon>
        <taxon>Cytophagia</taxon>
        <taxon>Cytophagales</taxon>
        <taxon>Cytophagaceae</taxon>
        <taxon>Spirosoma</taxon>
    </lineage>
</organism>